<reference evidence="1 2" key="1">
    <citation type="submission" date="2019-02" db="EMBL/GenBank/DDBJ databases">
        <title>Deep-cultivation of Planctomycetes and their phenomic and genomic characterization uncovers novel biology.</title>
        <authorList>
            <person name="Wiegand S."/>
            <person name="Jogler M."/>
            <person name="Boedeker C."/>
            <person name="Pinto D."/>
            <person name="Vollmers J."/>
            <person name="Rivas-Marin E."/>
            <person name="Kohn T."/>
            <person name="Peeters S.H."/>
            <person name="Heuer A."/>
            <person name="Rast P."/>
            <person name="Oberbeckmann S."/>
            <person name="Bunk B."/>
            <person name="Jeske O."/>
            <person name="Meyerdierks A."/>
            <person name="Storesund J.E."/>
            <person name="Kallscheuer N."/>
            <person name="Luecker S."/>
            <person name="Lage O.M."/>
            <person name="Pohl T."/>
            <person name="Merkel B.J."/>
            <person name="Hornburger P."/>
            <person name="Mueller R.-W."/>
            <person name="Bruemmer F."/>
            <person name="Labrenz M."/>
            <person name="Spormann A.M."/>
            <person name="Op den Camp H."/>
            <person name="Overmann J."/>
            <person name="Amann R."/>
            <person name="Jetten M.S.M."/>
            <person name="Mascher T."/>
            <person name="Medema M.H."/>
            <person name="Devos D.P."/>
            <person name="Kaster A.-K."/>
            <person name="Ovreas L."/>
            <person name="Rohde M."/>
            <person name="Galperin M.Y."/>
            <person name="Jogler C."/>
        </authorList>
    </citation>
    <scope>NUCLEOTIDE SEQUENCE [LARGE SCALE GENOMIC DNA]</scope>
    <source>
        <strain evidence="1 2">Pla175</strain>
    </source>
</reference>
<dbReference type="EMBL" id="CP036291">
    <property type="protein sequence ID" value="QDU88410.1"/>
    <property type="molecule type" value="Genomic_DNA"/>
</dbReference>
<dbReference type="KEGG" id="pnd:Pla175_17860"/>
<keyword evidence="2" id="KW-1185">Reference proteome</keyword>
<organism evidence="1 2">
    <name type="scientific">Pirellulimonas nuda</name>
    <dbReference type="NCBI Taxonomy" id="2528009"/>
    <lineage>
        <taxon>Bacteria</taxon>
        <taxon>Pseudomonadati</taxon>
        <taxon>Planctomycetota</taxon>
        <taxon>Planctomycetia</taxon>
        <taxon>Pirellulales</taxon>
        <taxon>Lacipirellulaceae</taxon>
        <taxon>Pirellulimonas</taxon>
    </lineage>
</organism>
<dbReference type="RefSeq" id="WP_145283299.1">
    <property type="nucleotide sequence ID" value="NZ_CP036291.1"/>
</dbReference>
<dbReference type="Proteomes" id="UP000317429">
    <property type="component" value="Chromosome"/>
</dbReference>
<evidence type="ECO:0000313" key="2">
    <source>
        <dbReference type="Proteomes" id="UP000317429"/>
    </source>
</evidence>
<protein>
    <submittedName>
        <fullName evidence="1">CRISPR-associated protein (Cas_Csd1)</fullName>
    </submittedName>
</protein>
<dbReference type="OrthoDB" id="9778918at2"/>
<accession>A0A518DAA4</accession>
<name>A0A518DAA4_9BACT</name>
<gene>
    <name evidence="1" type="ORF">Pla175_17860</name>
</gene>
<dbReference type="Pfam" id="PF09709">
    <property type="entry name" value="Cas_Csd1"/>
    <property type="match status" value="1"/>
</dbReference>
<dbReference type="InterPro" id="IPR010144">
    <property type="entry name" value="CRISPR-assoc_prot_Csd1-typ"/>
</dbReference>
<proteinExistence type="predicted"/>
<dbReference type="CDD" id="cd09757">
    <property type="entry name" value="Cas8c_I-C"/>
    <property type="match status" value="1"/>
</dbReference>
<dbReference type="AlphaFoldDB" id="A0A518DAA4"/>
<sequence length="587" mass="65175">MILQALNAYYERLAADPESDVAPYGYSRQQIAFVVVVNADGSLHEIQDARVEDGKGKLRNQSLIVLGNSKPTGSGINPCFLWDNTAYALGYKAKDEKPERTRKAFEAFRKRHLDAEAEVDDPEFGAVCRFLESWSPDGAESHPTLTDAPTGFGVFKLRGATHFVHEQASVKAWWEAMATDSASTEEASESQCLVTGLVGPIARLHEPKIKGVWGGQPAGALLCSVDTAFTAATSYGKSQGGNFPVGETPAFQYCTALNRLLDRANNRRLSVGDTSVVFWTAKPSPAEAWIAELFNPSTKAEDETTLSKVRPLLDAIARGSFPPEFDDPNSPFYVLGLAPNAARVSVRFWRECTLGDFLDKLRQHYADLEIVRGPNDFPYPALWRLLAETARESKDIPDLLEGAMLRAILTGQPYPQMFYAALLRRIQADREVRFVRAAAIKACLNRNSRFGINPLEEELPMALDQERPESAYQLGRLFAELEKTQEDALPGINDTIKDRYFGAASSTPASVFPRLIRMNQHHLGKLERGNRTYHERRIQEIAGRIDGFDSHLSMPNQGLFAIGYYHQRQDIFTKKAAAEAPDTVEAS</sequence>
<evidence type="ECO:0000313" key="1">
    <source>
        <dbReference type="EMBL" id="QDU88410.1"/>
    </source>
</evidence>
<dbReference type="NCBIfam" id="TIGR01863">
    <property type="entry name" value="cas_Csd1"/>
    <property type="match status" value="1"/>
</dbReference>